<proteinExistence type="predicted"/>
<feature type="region of interest" description="Disordered" evidence="1">
    <location>
        <begin position="355"/>
        <end position="381"/>
    </location>
</feature>
<feature type="compositionally biased region" description="Polar residues" evidence="1">
    <location>
        <begin position="106"/>
        <end position="115"/>
    </location>
</feature>
<feature type="region of interest" description="Disordered" evidence="1">
    <location>
        <begin position="1"/>
        <end position="29"/>
    </location>
</feature>
<organism evidence="2 3">
    <name type="scientific">Hymenobacter psychrophilus</name>
    <dbReference type="NCBI Taxonomy" id="651662"/>
    <lineage>
        <taxon>Bacteria</taxon>
        <taxon>Pseudomonadati</taxon>
        <taxon>Bacteroidota</taxon>
        <taxon>Cytophagia</taxon>
        <taxon>Cytophagales</taxon>
        <taxon>Hymenobacteraceae</taxon>
        <taxon>Hymenobacter</taxon>
    </lineage>
</organism>
<accession>A0A1H3P522</accession>
<protein>
    <submittedName>
        <fullName evidence="2">Uncharacterized protein</fullName>
    </submittedName>
</protein>
<gene>
    <name evidence="2" type="ORF">SAMN04488069_12211</name>
</gene>
<feature type="compositionally biased region" description="Polar residues" evidence="1">
    <location>
        <begin position="1"/>
        <end position="12"/>
    </location>
</feature>
<feature type="region of interest" description="Disordered" evidence="1">
    <location>
        <begin position="103"/>
        <end position="147"/>
    </location>
</feature>
<reference evidence="3" key="1">
    <citation type="submission" date="2016-10" db="EMBL/GenBank/DDBJ databases">
        <authorList>
            <person name="Varghese N."/>
            <person name="Submissions S."/>
        </authorList>
    </citation>
    <scope>NUCLEOTIDE SEQUENCE [LARGE SCALE GENOMIC DNA]</scope>
    <source>
        <strain evidence="3">CGMCC 1.8975</strain>
    </source>
</reference>
<evidence type="ECO:0000256" key="1">
    <source>
        <dbReference type="SAM" id="MobiDB-lite"/>
    </source>
</evidence>
<name>A0A1H3P522_9BACT</name>
<dbReference type="AlphaFoldDB" id="A0A1H3P522"/>
<evidence type="ECO:0000313" key="3">
    <source>
        <dbReference type="Proteomes" id="UP000199249"/>
    </source>
</evidence>
<keyword evidence="3" id="KW-1185">Reference proteome</keyword>
<dbReference type="Proteomes" id="UP000199249">
    <property type="component" value="Unassembled WGS sequence"/>
</dbReference>
<sequence length="381" mass="41366">MSSESLPENTSRSQDKNISLHRLPKPNGGTLQELITRHINPDGTPGLPVRELTEALQVSAETLQVARRQPENLSLASLFSLAERLGVTPGEIVVTVFDQIRRQRQASHPPTTVQPRRQRSRPATPEAALNGGLVPEVAPDTTPDLVPANEVEQTPLTAPTPVSQPQPQTEADAFAEDLALKVAYANATLPQRAHALASAQQALSGHFPPLSLAAWAKALDALQPDLWVETEGEPQVTLEHPALEQLLQHLARSKELPKLELTVYSPESLLMARRLAYYSCWAVEALTEIERNPSAYGHCVRDLIFRLASGHSTEQEVLRAFGESIATLNTNGEPRSDDELPGSTSVQARIFRLNWPNGGPGSFRLPPRPPLGPQAGPLGTA</sequence>
<dbReference type="EMBL" id="FNOV01000022">
    <property type="protein sequence ID" value="SDY96216.1"/>
    <property type="molecule type" value="Genomic_DNA"/>
</dbReference>
<evidence type="ECO:0000313" key="2">
    <source>
        <dbReference type="EMBL" id="SDY96216.1"/>
    </source>
</evidence>